<reference evidence="2" key="1">
    <citation type="submission" date="2018-08" db="EMBL/GenBank/DDBJ databases">
        <title>Draft genome sequence of azole-resistant Aspergillus thermomutatus (Neosartorya pseudofischeri) strain HMR AF 39, isolated from a human nasal aspirate.</title>
        <authorList>
            <person name="Parent-Michaud M."/>
            <person name="Dufresne P.J."/>
            <person name="Fournier E."/>
            <person name="Martineau C."/>
            <person name="Moreira S."/>
            <person name="Perkins V."/>
            <person name="De Repentigny L."/>
            <person name="Dufresne S.F."/>
        </authorList>
    </citation>
    <scope>NUCLEOTIDE SEQUENCE [LARGE SCALE GENOMIC DNA]</scope>
    <source>
        <strain evidence="2">HMR AF 39</strain>
    </source>
</reference>
<proteinExistence type="predicted"/>
<dbReference type="Proteomes" id="UP000215305">
    <property type="component" value="Unassembled WGS sequence"/>
</dbReference>
<dbReference type="EMBL" id="NKHU02000020">
    <property type="protein sequence ID" value="RHZ64946.1"/>
    <property type="molecule type" value="Genomic_DNA"/>
</dbReference>
<feature type="domain" description="WD-like" evidence="1">
    <location>
        <begin position="40"/>
        <end position="236"/>
    </location>
</feature>
<dbReference type="GeneID" id="38130749"/>
<protein>
    <recommendedName>
        <fullName evidence="1">WD-like domain-containing protein</fullName>
    </recommendedName>
</protein>
<evidence type="ECO:0000313" key="3">
    <source>
        <dbReference type="Proteomes" id="UP000215305"/>
    </source>
</evidence>
<keyword evidence="3" id="KW-1185">Reference proteome</keyword>
<name>A0A397HTP5_ASPTH</name>
<organism evidence="2 3">
    <name type="scientific">Aspergillus thermomutatus</name>
    <name type="common">Neosartorya pseudofischeri</name>
    <dbReference type="NCBI Taxonomy" id="41047"/>
    <lineage>
        <taxon>Eukaryota</taxon>
        <taxon>Fungi</taxon>
        <taxon>Dikarya</taxon>
        <taxon>Ascomycota</taxon>
        <taxon>Pezizomycotina</taxon>
        <taxon>Eurotiomycetes</taxon>
        <taxon>Eurotiomycetidae</taxon>
        <taxon>Eurotiales</taxon>
        <taxon>Aspergillaceae</taxon>
        <taxon>Aspergillus</taxon>
        <taxon>Aspergillus subgen. Fumigati</taxon>
    </lineage>
</organism>
<sequence>MSLNYTEPVEQLFLDLPLQDVINDTAGMPVTEPWASEYVDAIRDGRFGDAIWARYHIAGDMQNGIIEGTNITVLESIEEDAVGYRLDAPEAYAEALSLYANTSSADGHTDVIEIITRIGHEDIAELETRTTYSIRCSTNYLAYASSCVSLLENMSKQKIAISRTRAVASYGNCRMRVVPYGSGADLTYYTAHAVGRLIEEECSYVPACCSYLTVSGYSPKNSGHRKVCLSSKNTGCHS</sequence>
<comment type="caution">
    <text evidence="2">The sequence shown here is derived from an EMBL/GenBank/DDBJ whole genome shotgun (WGS) entry which is preliminary data.</text>
</comment>
<evidence type="ECO:0000259" key="1">
    <source>
        <dbReference type="Pfam" id="PF20493"/>
    </source>
</evidence>
<evidence type="ECO:0000313" key="2">
    <source>
        <dbReference type="EMBL" id="RHZ64946.1"/>
    </source>
</evidence>
<dbReference type="OrthoDB" id="5100247at2759"/>
<accession>A0A397HTP5</accession>
<gene>
    <name evidence="2" type="ORF">CDV56_108775</name>
</gene>
<dbReference type="Pfam" id="PF20493">
    <property type="entry name" value="WD-like_fungi"/>
    <property type="match status" value="1"/>
</dbReference>
<dbReference type="AlphaFoldDB" id="A0A397HTP5"/>
<dbReference type="InterPro" id="IPR046925">
    <property type="entry name" value="WD-like_fungi"/>
</dbReference>
<dbReference type="VEuPathDB" id="FungiDB:CDV56_108775"/>
<dbReference type="RefSeq" id="XP_026617685.1">
    <property type="nucleotide sequence ID" value="XM_026762394.1"/>
</dbReference>